<dbReference type="KEGG" id="acog:HWD57_04280"/>
<evidence type="ECO:0008006" key="3">
    <source>
        <dbReference type="Google" id="ProtNLM"/>
    </source>
</evidence>
<name>A0A7D5SCE7_9PROT</name>
<dbReference type="AlphaFoldDB" id="A0A7D5SCE7"/>
<protein>
    <recommendedName>
        <fullName evidence="3">AlpA family phage regulatory protein</fullName>
    </recommendedName>
</protein>
<reference evidence="1 2" key="1">
    <citation type="journal article" date="2019" name="Microbiome">
        <title>Annotated bacterial chromosomes from frame-shift-corrected long-read metagenomic data.</title>
        <authorList>
            <person name="Arumugam K."/>
            <person name="Bagci C."/>
            <person name="Bessarab I."/>
            <person name="Beier S."/>
            <person name="Buchfink B."/>
            <person name="Gorska A."/>
            <person name="Qiu G."/>
            <person name="Huson D.H."/>
            <person name="Williams R.B.H."/>
        </authorList>
    </citation>
    <scope>NUCLEOTIDE SEQUENCE [LARGE SCALE GENOMIC DNA]</scope>
    <source>
        <strain evidence="1">SSA1</strain>
    </source>
</reference>
<evidence type="ECO:0000313" key="1">
    <source>
        <dbReference type="EMBL" id="QLH49082.1"/>
    </source>
</evidence>
<dbReference type="Proteomes" id="UP000509684">
    <property type="component" value="Chromosome"/>
</dbReference>
<dbReference type="EMBL" id="CP058708">
    <property type="protein sequence ID" value="QLH49082.1"/>
    <property type="molecule type" value="Genomic_DNA"/>
</dbReference>
<sequence>MLQISRSTAQAPTPALEKVPAAARRMGCSISGVYREIRAKRLGPLVKLSARSSALPSASVDSWIAARIAEAKQNTTGEKTDSAV</sequence>
<proteinExistence type="predicted"/>
<evidence type="ECO:0000313" key="2">
    <source>
        <dbReference type="Proteomes" id="UP000509684"/>
    </source>
</evidence>
<gene>
    <name evidence="1" type="ORF">HWD57_04280</name>
</gene>
<organism evidence="1 2">
    <name type="scientific">Candidatus Accumulibacter cognatus</name>
    <dbReference type="NCBI Taxonomy" id="2954383"/>
    <lineage>
        <taxon>Bacteria</taxon>
        <taxon>Pseudomonadati</taxon>
        <taxon>Pseudomonadota</taxon>
        <taxon>Betaproteobacteria</taxon>
        <taxon>Candidatus Accumulibacter</taxon>
    </lineage>
</organism>
<accession>A0A7D5SCE7</accession>